<dbReference type="PANTHER" id="PTHR10067">
    <property type="entry name" value="PHOSPHATIDYLSERINE DECARBOXYLASE"/>
    <property type="match status" value="1"/>
</dbReference>
<dbReference type="InterPro" id="IPR022237">
    <property type="entry name" value="PsiD-like"/>
</dbReference>
<gene>
    <name evidence="6" type="ORF">HLB16_07915</name>
</gene>
<evidence type="ECO:0000256" key="3">
    <source>
        <dbReference type="ARBA" id="ARBA00023239"/>
    </source>
</evidence>
<proteinExistence type="predicted"/>
<evidence type="ECO:0000259" key="5">
    <source>
        <dbReference type="Pfam" id="PF12588"/>
    </source>
</evidence>
<sequence>MPSRNAPSSPVSERKRLGNWLPADESAVAEFRLRLCRQARESAGGGPRSEAVRALHTLLRDDATLRMGLTRAIGEASDAGYALGYRDIDELMLVVDYLMSYAPPFSDSSLVVCPLNAVFDWPMCMPSGYAVFRHPVFNKQIRRVLTAWSAFLGGPHSRAHLNSGSPDGWFSAEADAKIGLSQFVTHRELPYWGFLSWNDFFTRRFREGARPVEAPDDPRIIVSPCEAKPYALRRDVRLADDFWIKSQPYSLRDMVGAHEEDLARRFVGGTVYQAFLNAYSYHRWHAPVGGTIVKAYNLAGTYYSCAEAQGPDPEGLNDSQGYTSAMAARAVIVVEADDPAVGQIACVFIGMGEVSSCRVEVVPGQRVSKGEELGCFQYGGSTICMLFEPGKVDEIVWDPTRIDDPPIVKVNAHLATAR</sequence>
<evidence type="ECO:0000256" key="1">
    <source>
        <dbReference type="ARBA" id="ARBA00022793"/>
    </source>
</evidence>
<dbReference type="InterPro" id="IPR003817">
    <property type="entry name" value="PS_Dcarbxylase"/>
</dbReference>
<dbReference type="GO" id="GO:0004609">
    <property type="term" value="F:phosphatidylserine decarboxylase activity"/>
    <property type="evidence" value="ECO:0007669"/>
    <property type="project" value="InterPro"/>
</dbReference>
<reference evidence="6 7" key="1">
    <citation type="submission" date="2020-05" db="EMBL/GenBank/DDBJ databases">
        <title>MicrobeNet Type strains.</title>
        <authorList>
            <person name="Nicholson A.C."/>
        </authorList>
    </citation>
    <scope>NUCLEOTIDE SEQUENCE [LARGE SCALE GENOMIC DNA]</scope>
    <source>
        <strain evidence="6 7">ATCC 700815</strain>
    </source>
</reference>
<evidence type="ECO:0000313" key="6">
    <source>
        <dbReference type="EMBL" id="NNH10804.1"/>
    </source>
</evidence>
<accession>A0A849B9J8</accession>
<keyword evidence="2" id="KW-0865">Zymogen</keyword>
<organism evidence="6 7">
    <name type="scientific">Cupriavidus gilardii</name>
    <dbReference type="NCBI Taxonomy" id="82541"/>
    <lineage>
        <taxon>Bacteria</taxon>
        <taxon>Pseudomonadati</taxon>
        <taxon>Pseudomonadota</taxon>
        <taxon>Betaproteobacteria</taxon>
        <taxon>Burkholderiales</taxon>
        <taxon>Burkholderiaceae</taxon>
        <taxon>Cupriavidus</taxon>
    </lineage>
</organism>
<dbReference type="Pfam" id="PF12588">
    <property type="entry name" value="PSDC"/>
    <property type="match status" value="1"/>
</dbReference>
<evidence type="ECO:0000256" key="4">
    <source>
        <dbReference type="ARBA" id="ARBA00023317"/>
    </source>
</evidence>
<dbReference type="Pfam" id="PF02666">
    <property type="entry name" value="PS_Dcarbxylase"/>
    <property type="match status" value="1"/>
</dbReference>
<evidence type="ECO:0000313" key="7">
    <source>
        <dbReference type="Proteomes" id="UP000542973"/>
    </source>
</evidence>
<dbReference type="PANTHER" id="PTHR10067:SF9">
    <property type="entry name" value="PHOSPHATIDYLSERINE DECARBOXYLASE FAMILY PROTEIN (AFU_ORTHOLOGUE AFUA_7G01730)"/>
    <property type="match status" value="1"/>
</dbReference>
<keyword evidence="1" id="KW-0210">Decarboxylase</keyword>
<dbReference type="AlphaFoldDB" id="A0A849B9J8"/>
<dbReference type="Proteomes" id="UP000542973">
    <property type="component" value="Unassembled WGS sequence"/>
</dbReference>
<name>A0A849B9J8_9BURK</name>
<protein>
    <submittedName>
        <fullName evidence="6">Phosphatidylserine decarboxylase family protein</fullName>
    </submittedName>
</protein>
<keyword evidence="3" id="KW-0456">Lyase</keyword>
<keyword evidence="4" id="KW-0670">Pyruvate</keyword>
<feature type="domain" description="L-tryptophan decarboxylase PsiD-like" evidence="5">
    <location>
        <begin position="50"/>
        <end position="177"/>
    </location>
</feature>
<dbReference type="EMBL" id="JABEMD010000010">
    <property type="protein sequence ID" value="NNH10804.1"/>
    <property type="molecule type" value="Genomic_DNA"/>
</dbReference>
<dbReference type="RefSeq" id="WP_053823930.1">
    <property type="nucleotide sequence ID" value="NZ_BAAAEB010000023.1"/>
</dbReference>
<comment type="caution">
    <text evidence="6">The sequence shown here is derived from an EMBL/GenBank/DDBJ whole genome shotgun (WGS) entry which is preliminary data.</text>
</comment>
<evidence type="ECO:0000256" key="2">
    <source>
        <dbReference type="ARBA" id="ARBA00023145"/>
    </source>
</evidence>
<dbReference type="GO" id="GO:0006646">
    <property type="term" value="P:phosphatidylethanolamine biosynthetic process"/>
    <property type="evidence" value="ECO:0007669"/>
    <property type="project" value="TreeGrafter"/>
</dbReference>